<keyword evidence="3" id="KW-1185">Reference proteome</keyword>
<protein>
    <submittedName>
        <fullName evidence="2">Nuclear transport factor 2 family protein</fullName>
    </submittedName>
</protein>
<dbReference type="OrthoDB" id="9182871at2"/>
<dbReference type="Gene3D" id="3.10.450.50">
    <property type="match status" value="1"/>
</dbReference>
<sequence>MRRWPSVSVTPVCGPSSRLFDPIPRSVTGAEPLRPSILEKHMSSSNVEIPTSTADVHWLADEYLRRVNLRDLDALFALYAPDFRSHAADGTTTGVEETRAVLASFLDAVPDFAATPVRVVAEDDGFAISFIQLLFSSWRQAPLCVRWRVIPNRPSHRKLVVYPLRSNGLRSLPRRGGRVKVVRAHVRRVVKCLDAAEARIDVEGNQALPALVVLLDDVADRYADGRLGALLDEEKLTEYSAGRDW</sequence>
<evidence type="ECO:0000313" key="3">
    <source>
        <dbReference type="Proteomes" id="UP000317378"/>
    </source>
</evidence>
<organism evidence="2 3">
    <name type="scientific">Streptomyces sporangiiformans</name>
    <dbReference type="NCBI Taxonomy" id="2315329"/>
    <lineage>
        <taxon>Bacteria</taxon>
        <taxon>Bacillati</taxon>
        <taxon>Actinomycetota</taxon>
        <taxon>Actinomycetes</taxon>
        <taxon>Kitasatosporales</taxon>
        <taxon>Streptomycetaceae</taxon>
        <taxon>Streptomyces</taxon>
    </lineage>
</organism>
<dbReference type="AlphaFoldDB" id="A0A505DJV9"/>
<name>A0A505DJV9_9ACTN</name>
<evidence type="ECO:0000259" key="1">
    <source>
        <dbReference type="Pfam" id="PF12680"/>
    </source>
</evidence>
<dbReference type="Proteomes" id="UP000317378">
    <property type="component" value="Unassembled WGS sequence"/>
</dbReference>
<accession>A0A505DJV9</accession>
<dbReference type="EMBL" id="VCHX02000079">
    <property type="protein sequence ID" value="TPQ22695.1"/>
    <property type="molecule type" value="Genomic_DNA"/>
</dbReference>
<feature type="domain" description="SnoaL-like" evidence="1">
    <location>
        <begin position="61"/>
        <end position="129"/>
    </location>
</feature>
<dbReference type="SUPFAM" id="SSF54427">
    <property type="entry name" value="NTF2-like"/>
    <property type="match status" value="1"/>
</dbReference>
<reference evidence="2 3" key="1">
    <citation type="submission" date="2019-06" db="EMBL/GenBank/DDBJ databases">
        <title>Streptomyces sporangiiformans sp. nov., a novel actinomycete isolated from soil in Mount Song.</title>
        <authorList>
            <person name="Han L."/>
        </authorList>
    </citation>
    <scope>NUCLEOTIDE SEQUENCE [LARGE SCALE GENOMIC DNA]</scope>
    <source>
        <strain evidence="2 3">NEAU-SSA 1</strain>
    </source>
</reference>
<dbReference type="Pfam" id="PF12680">
    <property type="entry name" value="SnoaL_2"/>
    <property type="match status" value="1"/>
</dbReference>
<comment type="caution">
    <text evidence="2">The sequence shown here is derived from an EMBL/GenBank/DDBJ whole genome shotgun (WGS) entry which is preliminary data.</text>
</comment>
<evidence type="ECO:0000313" key="2">
    <source>
        <dbReference type="EMBL" id="TPQ22695.1"/>
    </source>
</evidence>
<proteinExistence type="predicted"/>
<dbReference type="InterPro" id="IPR037401">
    <property type="entry name" value="SnoaL-like"/>
</dbReference>
<gene>
    <name evidence="2" type="ORF">FGD71_008555</name>
</gene>
<dbReference type="InterPro" id="IPR032710">
    <property type="entry name" value="NTF2-like_dom_sf"/>
</dbReference>